<keyword evidence="2" id="KW-0378">Hydrolase</keyword>
<keyword evidence="4" id="KW-0812">Transmembrane</keyword>
<feature type="transmembrane region" description="Helical" evidence="4">
    <location>
        <begin position="52"/>
        <end position="77"/>
    </location>
</feature>
<feature type="region of interest" description="Disordered" evidence="3">
    <location>
        <begin position="1"/>
        <end position="26"/>
    </location>
</feature>
<organism evidence="6">
    <name type="scientific">Naegleria gruberi</name>
    <name type="common">Amoeba</name>
    <dbReference type="NCBI Taxonomy" id="5762"/>
    <lineage>
        <taxon>Eukaryota</taxon>
        <taxon>Discoba</taxon>
        <taxon>Heterolobosea</taxon>
        <taxon>Tetramitia</taxon>
        <taxon>Eutetramitia</taxon>
        <taxon>Vahlkampfiidae</taxon>
        <taxon>Naegleria</taxon>
    </lineage>
</organism>
<name>D2V4E5_NAEGR</name>
<dbReference type="InParanoid" id="D2V4E5"/>
<sequence>MSHRLEEEDFELQETGNDTTRASSLENLEDPVRATKTIGEKFLSKFKCLNHIGAIIILLIILLILGGFCAFAAVLFITELGCGEVQDHLNKYSTVVLEQTTSYTQISTEYSAVITQLKKAADVMGEIYRDQMWSENSHLRAEILPTACHGKPLALFDLNFGPWVRVSNDESFVKEPFDFLAEKPKHEVPEKKLAGAAFYPENVTESEIKEWINELDSTAHAEATSFYTVIKESSGKLTPVKYSTQYEKKLAKAVKYLHAAANLLTNPKDSYLKSFLQLRADAFTSNNYELSDIAWLNMTDSNSVLEVTIGPYETYDDELMGLKAAFEAYIGYKDSDSTKFINVVLANLQAIETGLPMDTTKYPVRSVGAINSIRVINQIYAGGQANGAIKAVAYTLPNTESIIEQYGSKRVLLKNVQKAKFNNILLPISKLVISSAQQNFVIFNAFFTQVLAHEMMHGLGPQKVFENGAETSKTLREALGKYYSPIEELKADIGGLWMLSYMMDSNITTIDFGLSSVDATAPANVLAKKALYTTFLAGIFRSVRFGVSESAHAMANAVAFNYMRAKGAITVSQESSKTVFAVNTNEFESAMTKLLETVLEIQAEGDYDDAKSLLEEHGIVTDEMKKIFEGMTSEESTIPVDIIIDQKSHTVSEDSDDSGDSEEEARSFNYRSFLFNRFQF</sequence>
<reference evidence="5 6" key="1">
    <citation type="journal article" date="2010" name="Cell">
        <title>The genome of Naegleria gruberi illuminates early eukaryotic versatility.</title>
        <authorList>
            <person name="Fritz-Laylin L.K."/>
            <person name="Prochnik S.E."/>
            <person name="Ginger M.L."/>
            <person name="Dacks J.B."/>
            <person name="Carpenter M.L."/>
            <person name="Field M.C."/>
            <person name="Kuo A."/>
            <person name="Paredez A."/>
            <person name="Chapman J."/>
            <person name="Pham J."/>
            <person name="Shu S."/>
            <person name="Neupane R."/>
            <person name="Cipriano M."/>
            <person name="Mancuso J."/>
            <person name="Tu H."/>
            <person name="Salamov A."/>
            <person name="Lindquist E."/>
            <person name="Shapiro H."/>
            <person name="Lucas S."/>
            <person name="Grigoriev I.V."/>
            <person name="Cande W.Z."/>
            <person name="Fulton C."/>
            <person name="Rokhsar D.S."/>
            <person name="Dawson S.C."/>
        </authorList>
    </citation>
    <scope>NUCLEOTIDE SEQUENCE [LARGE SCALE GENOMIC DNA]</scope>
    <source>
        <strain evidence="5 6">NEG-M</strain>
    </source>
</reference>
<keyword evidence="6" id="KW-1185">Reference proteome</keyword>
<dbReference type="GeneID" id="8849832"/>
<dbReference type="Pfam" id="PF03571">
    <property type="entry name" value="Peptidase_M49"/>
    <property type="match status" value="1"/>
</dbReference>
<dbReference type="InterPro" id="IPR039461">
    <property type="entry name" value="Peptidase_M49"/>
</dbReference>
<dbReference type="VEuPathDB" id="AmoebaDB:NAEGRDRAFT_77250"/>
<accession>D2V4E5</accession>
<dbReference type="PANTHER" id="PTHR23422:SF9">
    <property type="entry name" value="ZN-DEPENDENT HYDROLASE"/>
    <property type="match status" value="1"/>
</dbReference>
<gene>
    <name evidence="5" type="ORF">NAEGRDRAFT_77250</name>
</gene>
<evidence type="ECO:0000256" key="4">
    <source>
        <dbReference type="SAM" id="Phobius"/>
    </source>
</evidence>
<dbReference type="OrthoDB" id="510307at2759"/>
<dbReference type="Proteomes" id="UP000006671">
    <property type="component" value="Unassembled WGS sequence"/>
</dbReference>
<proteinExistence type="predicted"/>
<dbReference type="GO" id="GO:0005737">
    <property type="term" value="C:cytoplasm"/>
    <property type="evidence" value="ECO:0007669"/>
    <property type="project" value="TreeGrafter"/>
</dbReference>
<dbReference type="GO" id="GO:0046872">
    <property type="term" value="F:metal ion binding"/>
    <property type="evidence" value="ECO:0007669"/>
    <property type="project" value="UniProtKB-KW"/>
</dbReference>
<feature type="compositionally biased region" description="Polar residues" evidence="3">
    <location>
        <begin position="14"/>
        <end position="26"/>
    </location>
</feature>
<evidence type="ECO:0008006" key="7">
    <source>
        <dbReference type="Google" id="ProtNLM"/>
    </source>
</evidence>
<evidence type="ECO:0000256" key="3">
    <source>
        <dbReference type="SAM" id="MobiDB-lite"/>
    </source>
</evidence>
<dbReference type="eggNOG" id="ENOG502QT89">
    <property type="taxonomic scope" value="Eukaryota"/>
</dbReference>
<keyword evidence="1" id="KW-0479">Metal-binding</keyword>
<keyword evidence="4" id="KW-0472">Membrane</keyword>
<evidence type="ECO:0000313" key="5">
    <source>
        <dbReference type="EMBL" id="EFC48500.1"/>
    </source>
</evidence>
<keyword evidence="4" id="KW-1133">Transmembrane helix</keyword>
<dbReference type="Gene3D" id="3.30.540.30">
    <property type="match status" value="1"/>
</dbReference>
<dbReference type="EMBL" id="GG738851">
    <property type="protein sequence ID" value="EFC48500.1"/>
    <property type="molecule type" value="Genomic_DNA"/>
</dbReference>
<evidence type="ECO:0000313" key="6">
    <source>
        <dbReference type="Proteomes" id="UP000006671"/>
    </source>
</evidence>
<evidence type="ECO:0000256" key="1">
    <source>
        <dbReference type="ARBA" id="ARBA00022723"/>
    </source>
</evidence>
<protein>
    <recommendedName>
        <fullName evidence="7">Peptidase family M49</fullName>
    </recommendedName>
</protein>
<dbReference type="RefSeq" id="XP_002681244.1">
    <property type="nucleotide sequence ID" value="XM_002681198.1"/>
</dbReference>
<dbReference type="GO" id="GO:0008239">
    <property type="term" value="F:dipeptidyl-peptidase activity"/>
    <property type="evidence" value="ECO:0007669"/>
    <property type="project" value="TreeGrafter"/>
</dbReference>
<evidence type="ECO:0000256" key="2">
    <source>
        <dbReference type="ARBA" id="ARBA00022801"/>
    </source>
</evidence>
<dbReference type="STRING" id="5762.D2V4E5"/>
<dbReference type="AlphaFoldDB" id="D2V4E5"/>
<dbReference type="KEGG" id="ngr:NAEGRDRAFT_77250"/>
<dbReference type="PANTHER" id="PTHR23422">
    <property type="entry name" value="DIPEPTIDYL PEPTIDASE III-RELATED"/>
    <property type="match status" value="1"/>
</dbReference>